<dbReference type="Gene3D" id="1.10.1060.10">
    <property type="entry name" value="Alpha-helical ferredoxin"/>
    <property type="match status" value="1"/>
</dbReference>
<dbReference type="Pfam" id="PF11870">
    <property type="entry name" value="LutB_C"/>
    <property type="match status" value="1"/>
</dbReference>
<dbReference type="InterPro" id="IPR003741">
    <property type="entry name" value="LUD_dom"/>
</dbReference>
<dbReference type="InterPro" id="IPR024569">
    <property type="entry name" value="LutB_C"/>
</dbReference>
<dbReference type="PANTHER" id="PTHR47153">
    <property type="entry name" value="LACTATE UTILIZATION PROTEIN B"/>
    <property type="match status" value="1"/>
</dbReference>
<dbReference type="Gene3D" id="3.40.50.10420">
    <property type="entry name" value="NagB/RpiA/CoA transferase-like"/>
    <property type="match status" value="1"/>
</dbReference>
<feature type="domain" description="Lactate utilization protein B C-terminal" evidence="10">
    <location>
        <begin position="398"/>
        <end position="465"/>
    </location>
</feature>
<dbReference type="InterPro" id="IPR017896">
    <property type="entry name" value="4Fe4S_Fe-S-bd"/>
</dbReference>
<feature type="region of interest" description="Disordered" evidence="8">
    <location>
        <begin position="443"/>
        <end position="469"/>
    </location>
</feature>
<dbReference type="GO" id="GO:0046872">
    <property type="term" value="F:metal ion binding"/>
    <property type="evidence" value="ECO:0007669"/>
    <property type="project" value="UniProtKB-KW"/>
</dbReference>
<organism evidence="12 13">
    <name type="scientific">Saccharothrix saharensis</name>
    <dbReference type="NCBI Taxonomy" id="571190"/>
    <lineage>
        <taxon>Bacteria</taxon>
        <taxon>Bacillati</taxon>
        <taxon>Actinomycetota</taxon>
        <taxon>Actinomycetes</taxon>
        <taxon>Pseudonocardiales</taxon>
        <taxon>Pseudonocardiaceae</taxon>
        <taxon>Saccharothrix</taxon>
    </lineage>
</organism>
<comment type="caution">
    <text evidence="12">The sequence shown here is derived from an EMBL/GenBank/DDBJ whole genome shotgun (WGS) entry which is preliminary data.</text>
</comment>
<keyword evidence="3" id="KW-0479">Metal-binding</keyword>
<dbReference type="GO" id="GO:0051539">
    <property type="term" value="F:4 iron, 4 sulfur cluster binding"/>
    <property type="evidence" value="ECO:0007669"/>
    <property type="project" value="UniProtKB-KW"/>
</dbReference>
<dbReference type="GO" id="GO:0006089">
    <property type="term" value="P:lactate metabolic process"/>
    <property type="evidence" value="ECO:0007669"/>
    <property type="project" value="InterPro"/>
</dbReference>
<evidence type="ECO:0000256" key="7">
    <source>
        <dbReference type="ARBA" id="ARBA00023014"/>
    </source>
</evidence>
<keyword evidence="6" id="KW-0408">Iron</keyword>
<feature type="domain" description="LUD" evidence="9">
    <location>
        <begin position="81"/>
        <end position="292"/>
    </location>
</feature>
<evidence type="ECO:0000256" key="2">
    <source>
        <dbReference type="ARBA" id="ARBA00022485"/>
    </source>
</evidence>
<evidence type="ECO:0000259" key="11">
    <source>
        <dbReference type="Pfam" id="PF13183"/>
    </source>
</evidence>
<dbReference type="PROSITE" id="PS00198">
    <property type="entry name" value="4FE4S_FER_1"/>
    <property type="match status" value="1"/>
</dbReference>
<proteinExistence type="predicted"/>
<dbReference type="PANTHER" id="PTHR47153:SF2">
    <property type="entry name" value="LACTATE UTILIZATION PROTEIN B"/>
    <property type="match status" value="1"/>
</dbReference>
<keyword evidence="2" id="KW-0004">4Fe-4S</keyword>
<evidence type="ECO:0000256" key="5">
    <source>
        <dbReference type="ARBA" id="ARBA00022982"/>
    </source>
</evidence>
<dbReference type="AlphaFoldDB" id="A0A543J8R6"/>
<reference evidence="12 13" key="1">
    <citation type="submission" date="2019-06" db="EMBL/GenBank/DDBJ databases">
        <title>Sequencing the genomes of 1000 actinobacteria strains.</title>
        <authorList>
            <person name="Klenk H.-P."/>
        </authorList>
    </citation>
    <scope>NUCLEOTIDE SEQUENCE [LARGE SCALE GENOMIC DNA]</scope>
    <source>
        <strain evidence="12 13">DSM 45456</strain>
    </source>
</reference>
<evidence type="ECO:0000256" key="3">
    <source>
        <dbReference type="ARBA" id="ARBA00022723"/>
    </source>
</evidence>
<sequence length="469" mass="51207">MTTFLGMPAGGGNLTGEPFPKAAREALGNAQLRRNLAKATTTIRAKRANVVGELPDWAQLRAAGAAIKDDVLANLDEYLVRFEEALTGRGTTVHWARDAEEANRIVTGLVRATGTREVIKVKSMATVEIGLNEALAAIGVHAVETDLAELIVQLGHDRSSHILVPAIHRNRTEIREIFRRGMPGVDPDLTDDPRALAEAAREHLRHKFMTVDVAISGANFGVAETGSLVVVESEGNGRMCLTLPRTLISVVGIEKLVPRWQDLEVFLQLLPRSSTGERMNPYTSVWTGPTEGQTSHVVLVDNGRTATLADPDGRAALRCIRCSACLNSCPVYERTGGHAYGSTYPGPIGAVLSPQLTGVDRNPTLPFASSLCGVCYDVCPVAIDIPSMLVHLRERVVSAKRTTPESTAMRALAWAMSDARRWRRLLRLGKFGRVASRHVPLPGWSTARDLPQPPQESFRDWWESRDERS</sequence>
<name>A0A543J8R6_9PSEU</name>
<evidence type="ECO:0000256" key="1">
    <source>
        <dbReference type="ARBA" id="ARBA00022448"/>
    </source>
</evidence>
<dbReference type="InterPro" id="IPR004452">
    <property type="entry name" value="LutB/LldF"/>
</dbReference>
<evidence type="ECO:0000256" key="4">
    <source>
        <dbReference type="ARBA" id="ARBA00022737"/>
    </source>
</evidence>
<keyword evidence="5" id="KW-0249">Electron transport</keyword>
<dbReference type="SUPFAM" id="SSF46548">
    <property type="entry name" value="alpha-helical ferredoxin"/>
    <property type="match status" value="1"/>
</dbReference>
<dbReference type="InterPro" id="IPR024185">
    <property type="entry name" value="FTHF_cligase-like_sf"/>
</dbReference>
<dbReference type="InterPro" id="IPR009051">
    <property type="entry name" value="Helical_ferredxn"/>
</dbReference>
<evidence type="ECO:0000256" key="8">
    <source>
        <dbReference type="SAM" id="MobiDB-lite"/>
    </source>
</evidence>
<feature type="domain" description="4Fe-4S ferredoxin-type" evidence="11">
    <location>
        <begin position="316"/>
        <end position="383"/>
    </location>
</feature>
<evidence type="ECO:0000313" key="12">
    <source>
        <dbReference type="EMBL" id="TQM79209.1"/>
    </source>
</evidence>
<evidence type="ECO:0000256" key="6">
    <source>
        <dbReference type="ARBA" id="ARBA00023004"/>
    </source>
</evidence>
<dbReference type="Pfam" id="PF13183">
    <property type="entry name" value="Fer4_8"/>
    <property type="match status" value="1"/>
</dbReference>
<dbReference type="SUPFAM" id="SSF100950">
    <property type="entry name" value="NagB/RpiA/CoA transferase-like"/>
    <property type="match status" value="1"/>
</dbReference>
<keyword evidence="7" id="KW-0411">Iron-sulfur</keyword>
<keyword evidence="1" id="KW-0813">Transport</keyword>
<accession>A0A543J8R6</accession>
<evidence type="ECO:0000259" key="10">
    <source>
        <dbReference type="Pfam" id="PF11870"/>
    </source>
</evidence>
<dbReference type="RefSeq" id="WP_211363408.1">
    <property type="nucleotide sequence ID" value="NZ_VFPP01000001.1"/>
</dbReference>
<dbReference type="InterPro" id="IPR017900">
    <property type="entry name" value="4Fe4S_Fe_S_CS"/>
</dbReference>
<keyword evidence="4" id="KW-0677">Repeat</keyword>
<protein>
    <submittedName>
        <fullName evidence="12">L-lactate dehydrogenase complex protein LldF</fullName>
    </submittedName>
</protein>
<keyword evidence="13" id="KW-1185">Reference proteome</keyword>
<dbReference type="Pfam" id="PF02589">
    <property type="entry name" value="LUD_dom"/>
    <property type="match status" value="1"/>
</dbReference>
<feature type="compositionally biased region" description="Basic and acidic residues" evidence="8">
    <location>
        <begin position="457"/>
        <end position="469"/>
    </location>
</feature>
<dbReference type="EMBL" id="VFPP01000001">
    <property type="protein sequence ID" value="TQM79209.1"/>
    <property type="molecule type" value="Genomic_DNA"/>
</dbReference>
<gene>
    <name evidence="12" type="ORF">FHX81_1506</name>
</gene>
<evidence type="ECO:0000313" key="13">
    <source>
        <dbReference type="Proteomes" id="UP000316628"/>
    </source>
</evidence>
<dbReference type="Proteomes" id="UP000316628">
    <property type="component" value="Unassembled WGS sequence"/>
</dbReference>
<dbReference type="InterPro" id="IPR037171">
    <property type="entry name" value="NagB/RpiA_transferase-like"/>
</dbReference>
<evidence type="ECO:0000259" key="9">
    <source>
        <dbReference type="Pfam" id="PF02589"/>
    </source>
</evidence>